<dbReference type="EMBL" id="FOCM01000005">
    <property type="protein sequence ID" value="SEN64978.1"/>
    <property type="molecule type" value="Genomic_DNA"/>
</dbReference>
<evidence type="ECO:0000313" key="2">
    <source>
        <dbReference type="EMBL" id="SEN64978.1"/>
    </source>
</evidence>
<name>A0A1H8IAW3_9RHOB</name>
<dbReference type="Pfam" id="PF19576">
    <property type="entry name" value="Acyltransf_2"/>
    <property type="match status" value="1"/>
</dbReference>
<dbReference type="Proteomes" id="UP000199372">
    <property type="component" value="Unassembled WGS sequence"/>
</dbReference>
<sequence>MSQHSRTDRREATRDISYASSVRSRGARALVRTIENATGRLSLIRRAKGYGDDVAAGRDFWQVMVDRYGLSLEVVQGALEDIPRVGPLIVVANHPFGILDGLMMGHILAGIRGDFRILANRVFRRAEALDRVILPVSFDETKDAQAVNIATRKEALRYLAEGGAIGVFPGGTVATSARPLGAPMDPQWRSFTAKLIAKSQATVVPIYFDGTNSRLFQLASHVHPTLRLALLIKEFRSRVDAPCRISVGRPIPRHELDARAGDPRAMMDFLRDSTYALSPRPLRSRGYGYEFETRYKAKPHGGRDLR</sequence>
<dbReference type="CDD" id="cd07986">
    <property type="entry name" value="LPLAT_ACT14924-like"/>
    <property type="match status" value="1"/>
</dbReference>
<dbReference type="InterPro" id="IPR002123">
    <property type="entry name" value="Plipid/glycerol_acylTrfase"/>
</dbReference>
<gene>
    <name evidence="2" type="ORF">SAMN04488011_105148</name>
</gene>
<dbReference type="SMART" id="SM00563">
    <property type="entry name" value="PlsC"/>
    <property type="match status" value="1"/>
</dbReference>
<dbReference type="GO" id="GO:0016746">
    <property type="term" value="F:acyltransferase activity"/>
    <property type="evidence" value="ECO:0007669"/>
    <property type="project" value="InterPro"/>
</dbReference>
<keyword evidence="3" id="KW-1185">Reference proteome</keyword>
<dbReference type="RefSeq" id="WP_175481728.1">
    <property type="nucleotide sequence ID" value="NZ_FOCM01000005.1"/>
</dbReference>
<accession>A0A1H8IAW3</accession>
<dbReference type="SUPFAM" id="SSF69593">
    <property type="entry name" value="Glycerol-3-phosphate (1)-acyltransferase"/>
    <property type="match status" value="1"/>
</dbReference>
<dbReference type="AlphaFoldDB" id="A0A1H8IAW3"/>
<evidence type="ECO:0000313" key="3">
    <source>
        <dbReference type="Proteomes" id="UP000199372"/>
    </source>
</evidence>
<evidence type="ECO:0000259" key="1">
    <source>
        <dbReference type="SMART" id="SM00563"/>
    </source>
</evidence>
<dbReference type="InterPro" id="IPR045746">
    <property type="entry name" value="ACT14924-like_Acyltransf_dom"/>
</dbReference>
<reference evidence="3" key="1">
    <citation type="submission" date="2016-10" db="EMBL/GenBank/DDBJ databases">
        <authorList>
            <person name="Varghese N."/>
            <person name="Submissions S."/>
        </authorList>
    </citation>
    <scope>NUCLEOTIDE SEQUENCE [LARGE SCALE GENOMIC DNA]</scope>
    <source>
        <strain evidence="3">DSM 26893</strain>
    </source>
</reference>
<proteinExistence type="predicted"/>
<organism evidence="2 3">
    <name type="scientific">Palleronia pelagia</name>
    <dbReference type="NCBI Taxonomy" id="387096"/>
    <lineage>
        <taxon>Bacteria</taxon>
        <taxon>Pseudomonadati</taxon>
        <taxon>Pseudomonadota</taxon>
        <taxon>Alphaproteobacteria</taxon>
        <taxon>Rhodobacterales</taxon>
        <taxon>Roseobacteraceae</taxon>
        <taxon>Palleronia</taxon>
    </lineage>
</organism>
<feature type="domain" description="Phospholipid/glycerol acyltransferase" evidence="1">
    <location>
        <begin position="88"/>
        <end position="211"/>
    </location>
</feature>
<protein>
    <submittedName>
        <fullName evidence="2">Putative hemolysin</fullName>
    </submittedName>
</protein>